<evidence type="ECO:0000256" key="3">
    <source>
        <dbReference type="ARBA" id="ARBA00022729"/>
    </source>
</evidence>
<evidence type="ECO:0000256" key="6">
    <source>
        <dbReference type="SAM" id="SignalP"/>
    </source>
</evidence>
<name>A0A4Y1X1Z9_9BACT</name>
<dbReference type="RefSeq" id="WP_141428177.1">
    <property type="nucleotide sequence ID" value="NZ_AP019736.1"/>
</dbReference>
<evidence type="ECO:0000313" key="10">
    <source>
        <dbReference type="Proteomes" id="UP000319374"/>
    </source>
</evidence>
<protein>
    <submittedName>
        <fullName evidence="9">Membrane protein</fullName>
    </submittedName>
</protein>
<evidence type="ECO:0000313" key="9">
    <source>
        <dbReference type="EMBL" id="BBL06348.1"/>
    </source>
</evidence>
<dbReference type="SUPFAM" id="SSF48452">
    <property type="entry name" value="TPR-like"/>
    <property type="match status" value="1"/>
</dbReference>
<sequence length="552" mass="63374">MKKYMICFVSALVLGFSSCDLMDLKPLDQLSEEDVWNDEELLQLYVNGCYNALQHGYRYTDMMGIYCDEMYTRSNDGRVVEYLAGTMDADNITGMGILNYWSTAYSYIRKINTFLEKAEAGSVPEEVKRPMIGEMKFIRAYIYAELIWRYGGVPIIEKVYGLNDDFGVERASYDKCVEFIRNELIEAQRMLPEQQPASEQGRASGDACQALLARVLLYWASPLNNPTNDRQRWTDAANAAWALIDKHYRLIDDYGDVFLSWNDEVIFARAFSQANSTEFATWAGRSGDNGQGVITPTQNMVNAYEMQATGLRPYVEQADGTLTLNAGSGYDPANPYAGRDPRFYASVLYDGSVWMGRETEIFYGGLDEANSKVSSQPWNATQTGYYLRKFLDESIPPTGSSVKMTSPWIFMRYAEVLLNYAEAKFEEGDEPTARFYLKQVRQRPGVNMPEVKDSGDALRERIHNERRVELAFEHHRFFDVRRWKVAERTETFPLQKMVITKDETSGTKNYDIQILKNREFRSYQLLLPIPRTEIEKSLNTLEQNDGYVKTAE</sequence>
<evidence type="ECO:0000259" key="8">
    <source>
        <dbReference type="Pfam" id="PF14322"/>
    </source>
</evidence>
<feature type="domain" description="RagB/SusD" evidence="7">
    <location>
        <begin position="264"/>
        <end position="547"/>
    </location>
</feature>
<dbReference type="InterPro" id="IPR012944">
    <property type="entry name" value="SusD_RagB_dom"/>
</dbReference>
<reference evidence="10" key="1">
    <citation type="submission" date="2019-06" db="EMBL/GenBank/DDBJ databases">
        <title>Alistipes onderdonkii subsp. vulgaris subsp. nov., Alistipes dispar sp. nov. and Alistipes communis sp. nov., isolated from human faeces, and creation of Alistipes onderdonkii subsp. onderdonkii subsp. nov.</title>
        <authorList>
            <person name="Sakamoto M."/>
            <person name="Ikeyama N."/>
            <person name="Ogata Y."/>
            <person name="Suda W."/>
            <person name="Iino T."/>
            <person name="Hattori M."/>
            <person name="Ohkuma M."/>
        </authorList>
    </citation>
    <scope>NUCLEOTIDE SEQUENCE [LARGE SCALE GENOMIC DNA]</scope>
    <source>
        <strain evidence="10">5CPEGH6</strain>
    </source>
</reference>
<dbReference type="InterPro" id="IPR033985">
    <property type="entry name" value="SusD-like_N"/>
</dbReference>
<comment type="subcellular location">
    <subcellularLocation>
        <location evidence="1">Cell outer membrane</location>
    </subcellularLocation>
</comment>
<keyword evidence="5" id="KW-0998">Cell outer membrane</keyword>
<dbReference type="Pfam" id="PF07980">
    <property type="entry name" value="SusD_RagB"/>
    <property type="match status" value="1"/>
</dbReference>
<dbReference type="Proteomes" id="UP000319374">
    <property type="component" value="Chromosome"/>
</dbReference>
<dbReference type="AlphaFoldDB" id="A0A4Y1X1Z9"/>
<evidence type="ECO:0000256" key="1">
    <source>
        <dbReference type="ARBA" id="ARBA00004442"/>
    </source>
</evidence>
<dbReference type="GeneID" id="98672966"/>
<feature type="chain" id="PRO_5021382569" evidence="6">
    <location>
        <begin position="23"/>
        <end position="552"/>
    </location>
</feature>
<comment type="similarity">
    <text evidence="2">Belongs to the SusD family.</text>
</comment>
<dbReference type="OrthoDB" id="691231at2"/>
<accession>A0A4Y1X1Z9</accession>
<dbReference type="InterPro" id="IPR011990">
    <property type="entry name" value="TPR-like_helical_dom_sf"/>
</dbReference>
<organism evidence="9 10">
    <name type="scientific">Alistipes dispar</name>
    <dbReference type="NCBI Taxonomy" id="2585119"/>
    <lineage>
        <taxon>Bacteria</taxon>
        <taxon>Pseudomonadati</taxon>
        <taxon>Bacteroidota</taxon>
        <taxon>Bacteroidia</taxon>
        <taxon>Bacteroidales</taxon>
        <taxon>Rikenellaceae</taxon>
        <taxon>Alistipes</taxon>
    </lineage>
</organism>
<feature type="domain" description="SusD-like N-terminal" evidence="8">
    <location>
        <begin position="23"/>
        <end position="217"/>
    </location>
</feature>
<dbReference type="CDD" id="cd08977">
    <property type="entry name" value="SusD"/>
    <property type="match status" value="1"/>
</dbReference>
<dbReference type="EMBL" id="AP019736">
    <property type="protein sequence ID" value="BBL06348.1"/>
    <property type="molecule type" value="Genomic_DNA"/>
</dbReference>
<dbReference type="GO" id="GO:0009279">
    <property type="term" value="C:cell outer membrane"/>
    <property type="evidence" value="ECO:0007669"/>
    <property type="project" value="UniProtKB-SubCell"/>
</dbReference>
<evidence type="ECO:0000256" key="5">
    <source>
        <dbReference type="ARBA" id="ARBA00023237"/>
    </source>
</evidence>
<evidence type="ECO:0000256" key="2">
    <source>
        <dbReference type="ARBA" id="ARBA00006275"/>
    </source>
</evidence>
<gene>
    <name evidence="9" type="ORF">A5CPEGH6_09860</name>
</gene>
<evidence type="ECO:0000256" key="4">
    <source>
        <dbReference type="ARBA" id="ARBA00023136"/>
    </source>
</evidence>
<dbReference type="KEGG" id="ada:A5CPEGH6_09860"/>
<dbReference type="Gene3D" id="1.25.40.390">
    <property type="match status" value="1"/>
</dbReference>
<keyword evidence="10" id="KW-1185">Reference proteome</keyword>
<keyword evidence="3 6" id="KW-0732">Signal</keyword>
<keyword evidence="4" id="KW-0472">Membrane</keyword>
<evidence type="ECO:0000259" key="7">
    <source>
        <dbReference type="Pfam" id="PF07980"/>
    </source>
</evidence>
<proteinExistence type="inferred from homology"/>
<feature type="signal peptide" evidence="6">
    <location>
        <begin position="1"/>
        <end position="22"/>
    </location>
</feature>
<dbReference type="Pfam" id="PF14322">
    <property type="entry name" value="SusD-like_3"/>
    <property type="match status" value="1"/>
</dbReference>
<dbReference type="PROSITE" id="PS51257">
    <property type="entry name" value="PROKAR_LIPOPROTEIN"/>
    <property type="match status" value="1"/>
</dbReference>